<protein>
    <submittedName>
        <fullName evidence="1">Uncharacterized protein</fullName>
    </submittedName>
</protein>
<proteinExistence type="predicted"/>
<organism evidence="1 2">
    <name type="scientific">Zarea fungicola</name>
    <dbReference type="NCBI Taxonomy" id="93591"/>
    <lineage>
        <taxon>Eukaryota</taxon>
        <taxon>Fungi</taxon>
        <taxon>Dikarya</taxon>
        <taxon>Ascomycota</taxon>
        <taxon>Pezizomycotina</taxon>
        <taxon>Sordariomycetes</taxon>
        <taxon>Hypocreomycetidae</taxon>
        <taxon>Hypocreales</taxon>
        <taxon>Cordycipitaceae</taxon>
        <taxon>Zarea</taxon>
    </lineage>
</organism>
<comment type="caution">
    <text evidence="1">The sequence shown here is derived from an EMBL/GenBank/DDBJ whole genome shotgun (WGS) entry which is preliminary data.</text>
</comment>
<evidence type="ECO:0000313" key="2">
    <source>
        <dbReference type="Proteomes" id="UP001143910"/>
    </source>
</evidence>
<gene>
    <name evidence="1" type="ORF">NQ176_g66</name>
</gene>
<keyword evidence="2" id="KW-1185">Reference proteome</keyword>
<evidence type="ECO:0000313" key="1">
    <source>
        <dbReference type="EMBL" id="KAJ2984315.1"/>
    </source>
</evidence>
<sequence length="439" mass="47717">MATNKATLAALTAILVALISGYVNIRGIYRTIRITGVLRTDESTIAKEGLEIVAILDTPYCEDLHHNLASGLLFTACETSPSARHSWFPPLAILDDAATAVKAPGVISVIDPQTMIARNLKFEGFSGAFTTHGIDVLDDPARKPGEAVYIFAVNHRPNQEYYGVSKNPDAPRADSVIEVFHHFIGTNTIQHVRTVKHDLIHTPNDIVALSPTSFLVTNDHYYRDGIMRQLEDLYSGATWSTTIYAAFSEPSIVHSDEKFGVQASVALRGLQNNNGIGRGRKPGEIVVVSAAGGTVYFGEVSTDNGQVTIKISDEFEAESTLDNPIYFADPYANSTFDASGFILAGLSKGVNLGHNSRLVDGKDGVMVWHLQEQRHAGAKSTKSNWKAKLLLHDNADFIRTASAAVLIPTDPAKDKGQRRAWLFVTGFMSKNVLAVRIGL</sequence>
<accession>A0ACC1NYA9</accession>
<dbReference type="Proteomes" id="UP001143910">
    <property type="component" value="Unassembled WGS sequence"/>
</dbReference>
<reference evidence="1" key="1">
    <citation type="submission" date="2022-08" db="EMBL/GenBank/DDBJ databases">
        <title>Genome Sequence of Lecanicillium fungicola.</title>
        <authorList>
            <person name="Buettner E."/>
        </authorList>
    </citation>
    <scope>NUCLEOTIDE SEQUENCE</scope>
    <source>
        <strain evidence="1">Babe33</strain>
    </source>
</reference>
<dbReference type="EMBL" id="JANJQO010000002">
    <property type="protein sequence ID" value="KAJ2984315.1"/>
    <property type="molecule type" value="Genomic_DNA"/>
</dbReference>
<name>A0ACC1NYA9_9HYPO</name>